<evidence type="ECO:0000256" key="7">
    <source>
        <dbReference type="SAM" id="MobiDB-lite"/>
    </source>
</evidence>
<evidence type="ECO:0000313" key="8">
    <source>
        <dbReference type="EMBL" id="KAL0489266.1"/>
    </source>
</evidence>
<protein>
    <recommendedName>
        <fullName evidence="4">Cilia- and flagella-associated protein 299</fullName>
    </recommendedName>
</protein>
<dbReference type="AlphaFoldDB" id="A0AAW2ZHI4"/>
<dbReference type="Proteomes" id="UP001431209">
    <property type="component" value="Unassembled WGS sequence"/>
</dbReference>
<name>A0AAW2ZHI4_9EUKA</name>
<feature type="compositionally biased region" description="Basic and acidic residues" evidence="7">
    <location>
        <begin position="70"/>
        <end position="84"/>
    </location>
</feature>
<evidence type="ECO:0000256" key="4">
    <source>
        <dbReference type="ARBA" id="ARBA00021436"/>
    </source>
</evidence>
<proteinExistence type="predicted"/>
<organism evidence="8 9">
    <name type="scientific">Acrasis kona</name>
    <dbReference type="NCBI Taxonomy" id="1008807"/>
    <lineage>
        <taxon>Eukaryota</taxon>
        <taxon>Discoba</taxon>
        <taxon>Heterolobosea</taxon>
        <taxon>Tetramitia</taxon>
        <taxon>Eutetramitia</taxon>
        <taxon>Acrasidae</taxon>
        <taxon>Acrasis</taxon>
    </lineage>
</organism>
<keyword evidence="9" id="KW-1185">Reference proteome</keyword>
<evidence type="ECO:0000256" key="2">
    <source>
        <dbReference type="ARBA" id="ARBA00004123"/>
    </source>
</evidence>
<keyword evidence="6" id="KW-0539">Nucleus</keyword>
<dbReference type="Pfam" id="PF14713">
    <property type="entry name" value="DUF4464"/>
    <property type="match status" value="1"/>
</dbReference>
<dbReference type="InterPro" id="IPR027887">
    <property type="entry name" value="DUF4464"/>
</dbReference>
<evidence type="ECO:0000256" key="5">
    <source>
        <dbReference type="ARBA" id="ARBA00022490"/>
    </source>
</evidence>
<comment type="function">
    <text evidence="1">May be involved in spermatogenesis.</text>
</comment>
<evidence type="ECO:0000256" key="1">
    <source>
        <dbReference type="ARBA" id="ARBA00003056"/>
    </source>
</evidence>
<evidence type="ECO:0000256" key="3">
    <source>
        <dbReference type="ARBA" id="ARBA00004496"/>
    </source>
</evidence>
<keyword evidence="5" id="KW-0963">Cytoplasm</keyword>
<dbReference type="EMBL" id="JAOPGA020001538">
    <property type="protein sequence ID" value="KAL0489266.1"/>
    <property type="molecule type" value="Genomic_DNA"/>
</dbReference>
<accession>A0AAW2ZHI4</accession>
<evidence type="ECO:0000313" key="9">
    <source>
        <dbReference type="Proteomes" id="UP001431209"/>
    </source>
</evidence>
<sequence>MKRSDSSNSLNAPSYGEGVSQYGVSAEHLTYEDYLDTHVAPQDLYYLENQDLARQIVELGYKGKNLMERSQFEEQKKKSLEGPRRNKKKSEKLSSHGKDFSNYPLLHALAKREAFVRNGKLSTIIFIRDIDKSGHEVSGYIDYGHRLKTEQEFEEYFSRKKKFMPKPSDLSYYNWKTQTLFYNNSNTFQVIADSERGLLFKHRRDRKTIDVDPKGTNPGDNSTRKVIKTDEYLQVVIYEHRPRRKN</sequence>
<feature type="region of interest" description="Disordered" evidence="7">
    <location>
        <begin position="70"/>
        <end position="96"/>
    </location>
</feature>
<dbReference type="GO" id="GO:0005634">
    <property type="term" value="C:nucleus"/>
    <property type="evidence" value="ECO:0007669"/>
    <property type="project" value="UniProtKB-SubCell"/>
</dbReference>
<dbReference type="PANTHER" id="PTHR33588">
    <property type="entry name" value="CILIA- AND FLAGELLA-ASSOCIATED PROTEIN 299"/>
    <property type="match status" value="1"/>
</dbReference>
<dbReference type="GO" id="GO:0005737">
    <property type="term" value="C:cytoplasm"/>
    <property type="evidence" value="ECO:0007669"/>
    <property type="project" value="UniProtKB-SubCell"/>
</dbReference>
<dbReference type="PANTHER" id="PTHR33588:SF1">
    <property type="entry name" value="CILIA- AND FLAGELLA-ASSOCIATED PROTEIN 299"/>
    <property type="match status" value="1"/>
</dbReference>
<gene>
    <name evidence="8" type="ORF">AKO1_013789</name>
</gene>
<evidence type="ECO:0000256" key="6">
    <source>
        <dbReference type="ARBA" id="ARBA00023242"/>
    </source>
</evidence>
<reference evidence="8 9" key="1">
    <citation type="submission" date="2024-03" db="EMBL/GenBank/DDBJ databases">
        <title>The Acrasis kona genome and developmental transcriptomes reveal deep origins of eukaryotic multicellular pathways.</title>
        <authorList>
            <person name="Sheikh S."/>
            <person name="Fu C.-J."/>
            <person name="Brown M.W."/>
            <person name="Baldauf S.L."/>
        </authorList>
    </citation>
    <scope>NUCLEOTIDE SEQUENCE [LARGE SCALE GENOMIC DNA]</scope>
    <source>
        <strain evidence="8 9">ATCC MYA-3509</strain>
    </source>
</reference>
<comment type="subcellular location">
    <subcellularLocation>
        <location evidence="3">Cytoplasm</location>
    </subcellularLocation>
    <subcellularLocation>
        <location evidence="2">Nucleus</location>
    </subcellularLocation>
</comment>
<comment type="caution">
    <text evidence="8">The sequence shown here is derived from an EMBL/GenBank/DDBJ whole genome shotgun (WGS) entry which is preliminary data.</text>
</comment>